<dbReference type="PANTHER" id="PTHR15020:SF50">
    <property type="entry name" value="UPF0659 PROTEIN YMR090W"/>
    <property type="match status" value="1"/>
</dbReference>
<evidence type="ECO:0000313" key="2">
    <source>
        <dbReference type="EMBL" id="KGO21311.1"/>
    </source>
</evidence>
<reference evidence="2 3" key="1">
    <citation type="journal article" date="2014" name="Antonie Van Leeuwenhoek">
        <title>Oenococcus alcoholitolerans sp. nov., a lactic acid bacteria isolated from cachaca and ethanol fermentation processes.</title>
        <authorList>
            <person name="Badotti F."/>
            <person name="Moreira A.P."/>
            <person name="Tonon L.A."/>
            <person name="de Lucena B.T."/>
            <person name="Gomes Fde C."/>
            <person name="Kruger R."/>
            <person name="Thompson C.C."/>
            <person name="de Morais M.A.Jr."/>
            <person name="Rosa C.A."/>
            <person name="Thompson F.L."/>
        </authorList>
    </citation>
    <scope>NUCLEOTIDE SEQUENCE [LARGE SCALE GENOMIC DNA]</scope>
    <source>
        <strain evidence="2 3">UFRJ-M7.2.18</strain>
    </source>
</reference>
<proteinExistence type="predicted"/>
<evidence type="ECO:0000313" key="3">
    <source>
        <dbReference type="Proteomes" id="UP000030023"/>
    </source>
</evidence>
<name>A0ABR4XNM2_9LACO</name>
<evidence type="ECO:0000259" key="1">
    <source>
        <dbReference type="Pfam" id="PF13460"/>
    </source>
</evidence>
<dbReference type="EMBL" id="AXCV01000621">
    <property type="protein sequence ID" value="KGO21311.1"/>
    <property type="molecule type" value="Genomic_DNA"/>
</dbReference>
<dbReference type="InterPro" id="IPR036291">
    <property type="entry name" value="NAD(P)-bd_dom_sf"/>
</dbReference>
<dbReference type="Proteomes" id="UP000030023">
    <property type="component" value="Unassembled WGS sequence"/>
</dbReference>
<dbReference type="SUPFAM" id="SSF51735">
    <property type="entry name" value="NAD(P)-binding Rossmann-fold domains"/>
    <property type="match status" value="1"/>
</dbReference>
<organism evidence="2 3">
    <name type="scientific">Oenococcus alcoholitolerans</name>
    <dbReference type="NCBI Taxonomy" id="931074"/>
    <lineage>
        <taxon>Bacteria</taxon>
        <taxon>Bacillati</taxon>
        <taxon>Bacillota</taxon>
        <taxon>Bacilli</taxon>
        <taxon>Lactobacillales</taxon>
        <taxon>Lactobacillaceae</taxon>
        <taxon>Oenococcus</taxon>
    </lineage>
</organism>
<dbReference type="InterPro" id="IPR016040">
    <property type="entry name" value="NAD(P)-bd_dom"/>
</dbReference>
<dbReference type="Gene3D" id="3.40.50.720">
    <property type="entry name" value="NAD(P)-binding Rossmann-like Domain"/>
    <property type="match status" value="1"/>
</dbReference>
<gene>
    <name evidence="2" type="ORF">Q757_09845</name>
</gene>
<protein>
    <recommendedName>
        <fullName evidence="1">NAD(P)-binding domain-containing protein</fullName>
    </recommendedName>
</protein>
<comment type="caution">
    <text evidence="2">The sequence shown here is derived from an EMBL/GenBank/DDBJ whole genome shotgun (WGS) entry which is preliminary data.</text>
</comment>
<dbReference type="PANTHER" id="PTHR15020">
    <property type="entry name" value="FLAVIN REDUCTASE-RELATED"/>
    <property type="match status" value="1"/>
</dbReference>
<dbReference type="Pfam" id="PF13460">
    <property type="entry name" value="NAD_binding_10"/>
    <property type="match status" value="1"/>
</dbReference>
<feature type="domain" description="NAD(P)-binding" evidence="1">
    <location>
        <begin position="4"/>
        <end position="131"/>
    </location>
</feature>
<accession>A0ABR4XNM2</accession>
<keyword evidence="3" id="KW-1185">Reference proteome</keyword>
<sequence>MVPLMKGFDAVYFTAGSRGGSLIQIDIYGAIKTIQAAKEAGIDRYIMLSSIFSLQPEHWHDKTLSDIQDYNVAKFVADSWLVNDSGLNYTIIQPTALIPGPGTGKVALNVNETGSNQLVDVAEVLFRSLENEHTYKKVITMHSGEQKIENALNSL</sequence>